<gene>
    <name evidence="4" type="ORF">Ani05nite_16000</name>
</gene>
<dbReference type="InterPro" id="IPR036388">
    <property type="entry name" value="WH-like_DNA-bd_sf"/>
</dbReference>
<dbReference type="Pfam" id="PF13191">
    <property type="entry name" value="AAA_16"/>
    <property type="match status" value="1"/>
</dbReference>
<evidence type="ECO:0000256" key="2">
    <source>
        <dbReference type="ARBA" id="ARBA00022840"/>
    </source>
</evidence>
<evidence type="ECO:0000256" key="1">
    <source>
        <dbReference type="ARBA" id="ARBA00022741"/>
    </source>
</evidence>
<dbReference type="PRINTS" id="PR00038">
    <property type="entry name" value="HTHLUXR"/>
</dbReference>
<keyword evidence="5" id="KW-1185">Reference proteome</keyword>
<comment type="caution">
    <text evidence="4">The sequence shown here is derived from an EMBL/GenBank/DDBJ whole genome shotgun (WGS) entry which is preliminary data.</text>
</comment>
<feature type="domain" description="HTH luxR-type" evidence="3">
    <location>
        <begin position="885"/>
        <end position="950"/>
    </location>
</feature>
<dbReference type="GO" id="GO:0005737">
    <property type="term" value="C:cytoplasm"/>
    <property type="evidence" value="ECO:0007669"/>
    <property type="project" value="TreeGrafter"/>
</dbReference>
<accession>A0A919MK27</accession>
<dbReference type="GO" id="GO:0003677">
    <property type="term" value="F:DNA binding"/>
    <property type="evidence" value="ECO:0007669"/>
    <property type="project" value="InterPro"/>
</dbReference>
<dbReference type="SMART" id="SM00421">
    <property type="entry name" value="HTH_LUXR"/>
    <property type="match status" value="1"/>
</dbReference>
<organism evidence="4 5">
    <name type="scientific">Actinoplanes nipponensis</name>
    <dbReference type="NCBI Taxonomy" id="135950"/>
    <lineage>
        <taxon>Bacteria</taxon>
        <taxon>Bacillati</taxon>
        <taxon>Actinomycetota</taxon>
        <taxon>Actinomycetes</taxon>
        <taxon>Micromonosporales</taxon>
        <taxon>Micromonosporaceae</taxon>
        <taxon>Actinoplanes</taxon>
    </lineage>
</organism>
<dbReference type="EMBL" id="BOMQ01000019">
    <property type="protein sequence ID" value="GIE48066.1"/>
    <property type="molecule type" value="Genomic_DNA"/>
</dbReference>
<dbReference type="Gene3D" id="1.10.10.10">
    <property type="entry name" value="Winged helix-like DNA-binding domain superfamily/Winged helix DNA-binding domain"/>
    <property type="match status" value="1"/>
</dbReference>
<reference evidence="4" key="1">
    <citation type="submission" date="2021-01" db="EMBL/GenBank/DDBJ databases">
        <title>Whole genome shotgun sequence of Actinoplanes nipponensis NBRC 14063.</title>
        <authorList>
            <person name="Komaki H."/>
            <person name="Tamura T."/>
        </authorList>
    </citation>
    <scope>NUCLEOTIDE SEQUENCE</scope>
    <source>
        <strain evidence="4">NBRC 14063</strain>
    </source>
</reference>
<dbReference type="Proteomes" id="UP000647172">
    <property type="component" value="Unassembled WGS sequence"/>
</dbReference>
<dbReference type="CDD" id="cd06170">
    <property type="entry name" value="LuxR_C_like"/>
    <property type="match status" value="1"/>
</dbReference>
<dbReference type="GO" id="GO:0006355">
    <property type="term" value="P:regulation of DNA-templated transcription"/>
    <property type="evidence" value="ECO:0007669"/>
    <property type="project" value="InterPro"/>
</dbReference>
<dbReference type="PANTHER" id="PTHR16305">
    <property type="entry name" value="TESTICULAR SOLUBLE ADENYLYL CYCLASE"/>
    <property type="match status" value="1"/>
</dbReference>
<evidence type="ECO:0000259" key="3">
    <source>
        <dbReference type="PROSITE" id="PS50043"/>
    </source>
</evidence>
<dbReference type="InterPro" id="IPR011990">
    <property type="entry name" value="TPR-like_helical_dom_sf"/>
</dbReference>
<dbReference type="SUPFAM" id="SSF46894">
    <property type="entry name" value="C-terminal effector domain of the bipartite response regulators"/>
    <property type="match status" value="1"/>
</dbReference>
<dbReference type="RefSeq" id="WP_203766432.1">
    <property type="nucleotide sequence ID" value="NZ_BAAAYJ010000009.1"/>
</dbReference>
<dbReference type="InterPro" id="IPR041664">
    <property type="entry name" value="AAA_16"/>
</dbReference>
<dbReference type="Gene3D" id="3.40.50.300">
    <property type="entry name" value="P-loop containing nucleotide triphosphate hydrolases"/>
    <property type="match status" value="1"/>
</dbReference>
<dbReference type="PANTHER" id="PTHR16305:SF35">
    <property type="entry name" value="TRANSCRIPTIONAL ACTIVATOR DOMAIN"/>
    <property type="match status" value="1"/>
</dbReference>
<protein>
    <submittedName>
        <fullName evidence="4">Helix-turn-helix transcriptional regulator</fullName>
    </submittedName>
</protein>
<dbReference type="PROSITE" id="PS00622">
    <property type="entry name" value="HTH_LUXR_1"/>
    <property type="match status" value="1"/>
</dbReference>
<dbReference type="AlphaFoldDB" id="A0A919MK27"/>
<proteinExistence type="predicted"/>
<dbReference type="SUPFAM" id="SSF48452">
    <property type="entry name" value="TPR-like"/>
    <property type="match status" value="2"/>
</dbReference>
<dbReference type="InterPro" id="IPR016032">
    <property type="entry name" value="Sig_transdc_resp-reg_C-effctor"/>
</dbReference>
<sequence>MASEGDDAPVVGRTGTLTAVRTDLLDAGPGGTSAVFVTGESGVGKSRLLRETAHALRDAGAAVLSGTCLDIGDASPLHPVLQALRRAGVQTDTGPVDAAANQDGAGVLLERVSQQLRSLAQGRRLLLVLDDLQWADRSTRQLLLYLLAGLGEINLSVLAAVRSESLHGSHPLRRVLAELRRLRSVRVLDLAPLDRDATRELVAAIAGQDVAPEDADRVYKRSGGNPFVVEELSRDLRDGRVELSDTLREIFLSRVDELPQHAHDVVHAVAAGVEPVEHALLARVLPLPEAELIEAVRAAVAHRFVTSAADGYRLRHQVVAEVLEHEVLPAEHAARHRRYAEALEAAPSAVDHARLAHHWRQAGEPARAMPSVVAAARTAEQLYGFAEAHRYWSMALELGCDEAPERTDLLAHAAESAHRCGEHQRALTRLEELAARPDGPGACEIHLRRARYLAAAGRSATAEIEYERALAFAECTSAEQATAAAHLAELLVHLGRYADAGVRAREALELAERADGSTADLVRASAALGFSLAFREDPDAGLAVIRQAVEIAERAGHPDDIGCAYLHLAELLTGPLNSVEEGVLVARRGAEKLASIGLGRTYQTRLLAIAGNGLFRIGDWAEAEKVLDAAMRHRPSGADAVELLLARCRLWVGFGDVAQADRDLDAVATILAGGGARHVLPMLTLRAGLAMWQGRHAEARAAVQRGLTETRSDDLVLLGVLAWHGLRAEAEAQAGGKVPVDPAAVRRLQAVVERMARGAGNAAPPVRAVVDGYLDLCAAEQSRIDERNDPELWARAAAAWDRRKQPYPAAYSRLRQAEASFARRPGRSHRGRAAATMALREAYATTRTMGANPLAAEITAVAARAKVALSGDEDTVPMPMPGHETGDELGALTDREREVLAAVAEGLTNREIGQALFISERTVGVHVGHIFDKLQVRTRVQASRVFLRAA</sequence>
<dbReference type="PROSITE" id="PS00675">
    <property type="entry name" value="SIGMA54_INTERACT_1"/>
    <property type="match status" value="1"/>
</dbReference>
<evidence type="ECO:0000313" key="4">
    <source>
        <dbReference type="EMBL" id="GIE48066.1"/>
    </source>
</evidence>
<dbReference type="InterPro" id="IPR027417">
    <property type="entry name" value="P-loop_NTPase"/>
</dbReference>
<dbReference type="GO" id="GO:0004016">
    <property type="term" value="F:adenylate cyclase activity"/>
    <property type="evidence" value="ECO:0007669"/>
    <property type="project" value="TreeGrafter"/>
</dbReference>
<keyword evidence="2" id="KW-0067">ATP-binding</keyword>
<dbReference type="GO" id="GO:0005524">
    <property type="term" value="F:ATP binding"/>
    <property type="evidence" value="ECO:0007669"/>
    <property type="project" value="UniProtKB-KW"/>
</dbReference>
<dbReference type="PROSITE" id="PS50043">
    <property type="entry name" value="HTH_LUXR_2"/>
    <property type="match status" value="1"/>
</dbReference>
<keyword evidence="1" id="KW-0547">Nucleotide-binding</keyword>
<dbReference type="Gene3D" id="1.25.40.10">
    <property type="entry name" value="Tetratricopeptide repeat domain"/>
    <property type="match status" value="1"/>
</dbReference>
<dbReference type="InterPro" id="IPR025662">
    <property type="entry name" value="Sigma_54_int_dom_ATP-bd_1"/>
</dbReference>
<name>A0A919MK27_9ACTN</name>
<dbReference type="SUPFAM" id="SSF52540">
    <property type="entry name" value="P-loop containing nucleoside triphosphate hydrolases"/>
    <property type="match status" value="1"/>
</dbReference>
<dbReference type="Pfam" id="PF00196">
    <property type="entry name" value="GerE"/>
    <property type="match status" value="1"/>
</dbReference>
<evidence type="ECO:0000313" key="5">
    <source>
        <dbReference type="Proteomes" id="UP000647172"/>
    </source>
</evidence>
<dbReference type="InterPro" id="IPR000792">
    <property type="entry name" value="Tscrpt_reg_LuxR_C"/>
</dbReference>